<evidence type="ECO:0000259" key="2">
    <source>
        <dbReference type="Pfam" id="PF13575"/>
    </source>
</evidence>
<dbReference type="SUPFAM" id="SSF158745">
    <property type="entry name" value="LanC-like"/>
    <property type="match status" value="1"/>
</dbReference>
<feature type="region of interest" description="Disordered" evidence="1">
    <location>
        <begin position="633"/>
        <end position="652"/>
    </location>
</feature>
<dbReference type="Pfam" id="PF13575">
    <property type="entry name" value="DUF4135"/>
    <property type="match status" value="1"/>
</dbReference>
<dbReference type="InterPro" id="IPR012341">
    <property type="entry name" value="6hp_glycosidase-like_sf"/>
</dbReference>
<comment type="caution">
    <text evidence="3">The sequence shown here is derived from an EMBL/GenBank/DDBJ whole genome shotgun (WGS) entry which is preliminary data.</text>
</comment>
<dbReference type="InterPro" id="IPR017146">
    <property type="entry name" value="Lanti_2_LanM"/>
</dbReference>
<reference evidence="3" key="1">
    <citation type="submission" date="2021-01" db="EMBL/GenBank/DDBJ databases">
        <title>Whole genome shotgun sequence of Actinoplanes capillaceus NBRC 16408.</title>
        <authorList>
            <person name="Komaki H."/>
            <person name="Tamura T."/>
        </authorList>
    </citation>
    <scope>NUCLEOTIDE SEQUENCE [LARGE SCALE GENOMIC DNA]</scope>
    <source>
        <strain evidence="3">NBRC 16408</strain>
    </source>
</reference>
<accession>A0ABQ3WSK5</accession>
<evidence type="ECO:0000256" key="1">
    <source>
        <dbReference type="SAM" id="MobiDB-lite"/>
    </source>
</evidence>
<feature type="domain" description="Lantibiotic biosynthesis protein dehydration" evidence="2">
    <location>
        <begin position="210"/>
        <end position="578"/>
    </location>
</feature>
<proteinExistence type="predicted"/>
<protein>
    <recommendedName>
        <fullName evidence="2">Lantibiotic biosynthesis protein dehydration domain-containing protein</fullName>
    </recommendedName>
</protein>
<sequence>MTAYERAGIVLAMAVPSTPSAGTLLGAGWWAPALALHERIRPGPAAGPSYADPGEPFTQRLADLGLSPDAIPALRAEPAADLAARTVRPAWVATAERTVTAAAPASAAEVDGDWRDAFGRVLRPFTDDAVERITAGAGPCDWLDLPQVTLHLGTALRRNLVDLAARALVAELHRWGARDRLTGDDARARFLDFTRRMASPRGLAALLTRYPVLARLLAQTTDATVTATRELLARLAADRDEVVRALLGAADPGPVVAIVTGLGDRHHDGRTVSFVDFADGSRVVYKPRDVTTQVAMGRFIDLLSAGRPELSPGTARTVTRSGYGWTAYVAARDLPDRAEADRFYRRQGALLALLHVLRTTDMHYENVVADAGTPVLIDTETLFNAELTPAGDADPAAGALASSVYRTALLPLLVIGDQGAADLSGLGGDRDGHCPASVVDWLDPGTDRMRLVRRPYAMTGSANRPRLAGADLDPGDHEQSIVAGFRQAYDFVAAHRAEFGAAVAACADLEIRVITRPSWMYATILDETTHPDVLRDALDRDEAFAVLYANRCANPLLAQLVGHEIAAMWNGDVPMFLASAGSGELRTPDGTCFPVPLPRAGVAAALDTLAGLGHVDRRQQEWIISATLATRRGAPAHPAPRPGVPAPASPTNPVVHPDALLTAARTMADAIVTRMYGEERVNWLGVEHVDGQWLVLPMGASLGTGYLGVALFLAQLAAVTGVGRYAGQARGAVAGTPALVDLFTGHPELVETVGWGGLNGLGGIAYGLARLGLLLDDPALRDGAARLAALAGPSSRALSGPGWSDGLAGCLAALSAVRRCLGLGAASDAEIDCADRLARVADHDDGTLPLSFADGLSGIAWALVRCGPRPEHRAAGRRLASRVVARATADGAPVGGGWCNGDPGVALGAVCVPHEMPAADVTALADGPAHRDLSLCHGELGVLDVLATIAASGDDRPSPAAAALRRRTGWVLEALRSGGPVCGVPGNVRTPGLLTGLAGIGYGLLRLAAPGDVPSVLLLQPAHDLASTANHPTEGT</sequence>
<dbReference type="EMBL" id="BOMF01000123">
    <property type="protein sequence ID" value="GID49261.1"/>
    <property type="molecule type" value="Genomic_DNA"/>
</dbReference>
<dbReference type="Gene3D" id="1.50.10.10">
    <property type="match status" value="1"/>
</dbReference>
<feature type="compositionally biased region" description="Pro residues" evidence="1">
    <location>
        <begin position="637"/>
        <end position="650"/>
    </location>
</feature>
<organism evidence="3">
    <name type="scientific">Actinoplanes campanulatus</name>
    <dbReference type="NCBI Taxonomy" id="113559"/>
    <lineage>
        <taxon>Bacteria</taxon>
        <taxon>Bacillati</taxon>
        <taxon>Actinomycetota</taxon>
        <taxon>Actinomycetes</taxon>
        <taxon>Micromonosporales</taxon>
        <taxon>Micromonosporaceae</taxon>
        <taxon>Actinoplanes</taxon>
    </lineage>
</organism>
<dbReference type="RefSeq" id="WP_239141297.1">
    <property type="nucleotide sequence ID" value="NZ_BOMF01000123.1"/>
</dbReference>
<dbReference type="CDD" id="cd04792">
    <property type="entry name" value="LanM-like"/>
    <property type="match status" value="1"/>
</dbReference>
<dbReference type="Pfam" id="PF05147">
    <property type="entry name" value="LANC_like"/>
    <property type="match status" value="1"/>
</dbReference>
<dbReference type="InterPro" id="IPR007822">
    <property type="entry name" value="LANC-like"/>
</dbReference>
<dbReference type="NCBIfam" id="TIGR03897">
    <property type="entry name" value="lanti_2_LanM"/>
    <property type="match status" value="1"/>
</dbReference>
<dbReference type="PIRSF" id="PIRSF037228">
    <property type="entry name" value="Lant_mod_RumM"/>
    <property type="match status" value="1"/>
</dbReference>
<dbReference type="InterPro" id="IPR025410">
    <property type="entry name" value="Lant_dehyd"/>
</dbReference>
<gene>
    <name evidence="3" type="ORF">Aca07nite_65360</name>
</gene>
<dbReference type="PRINTS" id="PR01950">
    <property type="entry name" value="LANCSUPER"/>
</dbReference>
<name>A0ABQ3WSK5_9ACTN</name>
<dbReference type="SMART" id="SM01260">
    <property type="entry name" value="LANC_like"/>
    <property type="match status" value="1"/>
</dbReference>
<evidence type="ECO:0000313" key="3">
    <source>
        <dbReference type="EMBL" id="GID49261.1"/>
    </source>
</evidence>